<feature type="transmembrane region" description="Helical" evidence="6">
    <location>
        <begin position="15"/>
        <end position="32"/>
    </location>
</feature>
<dbReference type="GO" id="GO:0016020">
    <property type="term" value="C:membrane"/>
    <property type="evidence" value="ECO:0007669"/>
    <property type="project" value="UniProtKB-SubCell"/>
</dbReference>
<comment type="similarity">
    <text evidence="2">Belongs to the EamA transporter family.</text>
</comment>
<dbReference type="PANTHER" id="PTHR32322:SF2">
    <property type="entry name" value="EAMA DOMAIN-CONTAINING PROTEIN"/>
    <property type="match status" value="1"/>
</dbReference>
<evidence type="ECO:0000313" key="9">
    <source>
        <dbReference type="Proteomes" id="UP000265882"/>
    </source>
</evidence>
<dbReference type="AlphaFoldDB" id="A0A3A4P1V6"/>
<comment type="subcellular location">
    <subcellularLocation>
        <location evidence="1">Membrane</location>
        <topology evidence="1">Multi-pass membrane protein</topology>
    </subcellularLocation>
</comment>
<dbReference type="Pfam" id="PF00892">
    <property type="entry name" value="EamA"/>
    <property type="match status" value="2"/>
</dbReference>
<evidence type="ECO:0000256" key="5">
    <source>
        <dbReference type="ARBA" id="ARBA00023136"/>
    </source>
</evidence>
<evidence type="ECO:0000256" key="3">
    <source>
        <dbReference type="ARBA" id="ARBA00022692"/>
    </source>
</evidence>
<dbReference type="PANTHER" id="PTHR32322">
    <property type="entry name" value="INNER MEMBRANE TRANSPORTER"/>
    <property type="match status" value="1"/>
</dbReference>
<gene>
    <name evidence="8" type="ORF">C4520_00340</name>
</gene>
<dbReference type="Proteomes" id="UP000265882">
    <property type="component" value="Unassembled WGS sequence"/>
</dbReference>
<evidence type="ECO:0000313" key="8">
    <source>
        <dbReference type="EMBL" id="RJP26727.1"/>
    </source>
</evidence>
<feature type="transmembrane region" description="Helical" evidence="6">
    <location>
        <begin position="293"/>
        <end position="312"/>
    </location>
</feature>
<protein>
    <submittedName>
        <fullName evidence="8">DMT family transporter</fullName>
    </submittedName>
</protein>
<organism evidence="8 9">
    <name type="scientific">Abyssobacteria bacterium (strain SURF_5)</name>
    <dbReference type="NCBI Taxonomy" id="2093360"/>
    <lineage>
        <taxon>Bacteria</taxon>
        <taxon>Pseudomonadati</taxon>
        <taxon>Candidatus Hydrogenedentota</taxon>
        <taxon>Candidatus Abyssobacteria</taxon>
    </lineage>
</organism>
<evidence type="ECO:0000256" key="4">
    <source>
        <dbReference type="ARBA" id="ARBA00022989"/>
    </source>
</evidence>
<keyword evidence="5 6" id="KW-0472">Membrane</keyword>
<feature type="transmembrane region" description="Helical" evidence="6">
    <location>
        <begin position="204"/>
        <end position="225"/>
    </location>
</feature>
<feature type="transmembrane region" description="Helical" evidence="6">
    <location>
        <begin position="170"/>
        <end position="192"/>
    </location>
</feature>
<feature type="transmembrane region" description="Helical" evidence="6">
    <location>
        <begin position="52"/>
        <end position="68"/>
    </location>
</feature>
<evidence type="ECO:0000259" key="7">
    <source>
        <dbReference type="Pfam" id="PF00892"/>
    </source>
</evidence>
<dbReference type="EMBL" id="QZKU01000004">
    <property type="protein sequence ID" value="RJP26727.1"/>
    <property type="molecule type" value="Genomic_DNA"/>
</dbReference>
<reference evidence="8 9" key="1">
    <citation type="journal article" date="2017" name="ISME J.">
        <title>Energy and carbon metabolisms in a deep terrestrial subsurface fluid microbial community.</title>
        <authorList>
            <person name="Momper L."/>
            <person name="Jungbluth S.P."/>
            <person name="Lee M.D."/>
            <person name="Amend J.P."/>
        </authorList>
    </citation>
    <scope>NUCLEOTIDE SEQUENCE [LARGE SCALE GENOMIC DNA]</scope>
    <source>
        <strain evidence="8">SURF_5</strain>
    </source>
</reference>
<feature type="transmembrane region" description="Helical" evidence="6">
    <location>
        <begin position="237"/>
        <end position="255"/>
    </location>
</feature>
<evidence type="ECO:0000256" key="2">
    <source>
        <dbReference type="ARBA" id="ARBA00007362"/>
    </source>
</evidence>
<keyword evidence="3 6" id="KW-0812">Transmembrane</keyword>
<keyword evidence="4 6" id="KW-1133">Transmembrane helix</keyword>
<feature type="transmembrane region" description="Helical" evidence="6">
    <location>
        <begin position="122"/>
        <end position="140"/>
    </location>
</feature>
<dbReference type="SUPFAM" id="SSF103481">
    <property type="entry name" value="Multidrug resistance efflux transporter EmrE"/>
    <property type="match status" value="1"/>
</dbReference>
<sequence>MHTRYLEIERRQRRLHVAALGQMLVVTLLWSSSFPIHKILLNQGMPPLTLAGYRYFAAALVLAAALWLNSGNGWLRQKENEVAGAESSLSLLAVLAAVGLFMYGAQGIHMIALSILTASDSGLVSMTWAPIAVVLFTLALERRLPRPVQLSGLALVLLGLYSYFPLRLQSVRLLGIGLNVISSSTWALAVILTHRTLSHTRVSSLRLTAVSMLAGSSLLLIAALAHDGAYIPTIWQAMWLAYLATVNTAFGFALYNHTMRVLGPFELIVFQDSMIIQIGIFSAVFLGEMITPAMALGMFFVTIGIAVVQIFAPGARAAARLDE</sequence>
<feature type="transmembrane region" description="Helical" evidence="6">
    <location>
        <begin position="89"/>
        <end position="116"/>
    </location>
</feature>
<feature type="domain" description="EamA" evidence="7">
    <location>
        <begin position="174"/>
        <end position="308"/>
    </location>
</feature>
<dbReference type="InterPro" id="IPR037185">
    <property type="entry name" value="EmrE-like"/>
</dbReference>
<name>A0A3A4P1V6_ABYX5</name>
<dbReference type="InterPro" id="IPR000620">
    <property type="entry name" value="EamA_dom"/>
</dbReference>
<proteinExistence type="inferred from homology"/>
<evidence type="ECO:0000256" key="1">
    <source>
        <dbReference type="ARBA" id="ARBA00004141"/>
    </source>
</evidence>
<feature type="domain" description="EamA" evidence="7">
    <location>
        <begin position="23"/>
        <end position="161"/>
    </location>
</feature>
<comment type="caution">
    <text evidence="8">The sequence shown here is derived from an EMBL/GenBank/DDBJ whole genome shotgun (WGS) entry which is preliminary data.</text>
</comment>
<evidence type="ECO:0000256" key="6">
    <source>
        <dbReference type="SAM" id="Phobius"/>
    </source>
</evidence>
<feature type="transmembrane region" description="Helical" evidence="6">
    <location>
        <begin position="147"/>
        <end position="164"/>
    </location>
</feature>
<dbReference type="InterPro" id="IPR050638">
    <property type="entry name" value="AA-Vitamin_Transporters"/>
</dbReference>
<feature type="transmembrane region" description="Helical" evidence="6">
    <location>
        <begin position="267"/>
        <end position="287"/>
    </location>
</feature>
<accession>A0A3A4P1V6</accession>